<dbReference type="GO" id="GO:0019784">
    <property type="term" value="F:deNEDDylase activity"/>
    <property type="evidence" value="ECO:0007669"/>
    <property type="project" value="InterPro"/>
</dbReference>
<keyword evidence="2" id="KW-0645">Protease</keyword>
<dbReference type="GO" id="GO:0000338">
    <property type="term" value="P:protein deneddylation"/>
    <property type="evidence" value="ECO:0007669"/>
    <property type="project" value="TreeGrafter"/>
</dbReference>
<comment type="caution">
    <text evidence="6">The sequence shown here is derived from an EMBL/GenBank/DDBJ whole genome shotgun (WGS) entry which is preliminary data.</text>
</comment>
<dbReference type="EMBL" id="LJIJ01000106">
    <property type="protein sequence ID" value="ODN02556.1"/>
    <property type="molecule type" value="Genomic_DNA"/>
</dbReference>
<evidence type="ECO:0000256" key="3">
    <source>
        <dbReference type="ARBA" id="ARBA00022801"/>
    </source>
</evidence>
<dbReference type="OrthoDB" id="5065855at2759"/>
<comment type="similarity">
    <text evidence="1">Belongs to the peptidase C48 family.</text>
</comment>
<evidence type="ECO:0000313" key="7">
    <source>
        <dbReference type="Proteomes" id="UP000094527"/>
    </source>
</evidence>
<dbReference type="PANTHER" id="PTHR46468">
    <property type="entry name" value="SENTRIN-SPECIFIC PROTEASE 8"/>
    <property type="match status" value="1"/>
</dbReference>
<dbReference type="PROSITE" id="PS50600">
    <property type="entry name" value="ULP_PROTEASE"/>
    <property type="match status" value="1"/>
</dbReference>
<evidence type="ECO:0000256" key="4">
    <source>
        <dbReference type="ARBA" id="ARBA00022807"/>
    </source>
</evidence>
<dbReference type="GO" id="GO:0006508">
    <property type="term" value="P:proteolysis"/>
    <property type="evidence" value="ECO:0007669"/>
    <property type="project" value="UniProtKB-KW"/>
</dbReference>
<dbReference type="SUPFAM" id="SSF54001">
    <property type="entry name" value="Cysteine proteinases"/>
    <property type="match status" value="1"/>
</dbReference>
<dbReference type="OMA" id="GFYFEYL"/>
<dbReference type="STRING" id="48709.A0A1D2NC31"/>
<dbReference type="Proteomes" id="UP000094527">
    <property type="component" value="Unassembled WGS sequence"/>
</dbReference>
<dbReference type="AlphaFoldDB" id="A0A1D2NC31"/>
<evidence type="ECO:0000313" key="6">
    <source>
        <dbReference type="EMBL" id="ODN02556.1"/>
    </source>
</evidence>
<name>A0A1D2NC31_ORCCI</name>
<dbReference type="InterPro" id="IPR038765">
    <property type="entry name" value="Papain-like_cys_pep_sf"/>
</dbReference>
<accession>A0A1D2NC31</accession>
<dbReference type="PANTHER" id="PTHR46468:SF1">
    <property type="entry name" value="SENTRIN-SPECIFIC PROTEASE 8"/>
    <property type="match status" value="1"/>
</dbReference>
<keyword evidence="7" id="KW-1185">Reference proteome</keyword>
<keyword evidence="4" id="KW-0788">Thiol protease</keyword>
<evidence type="ECO:0000259" key="5">
    <source>
        <dbReference type="PROSITE" id="PS50600"/>
    </source>
</evidence>
<proteinExistence type="inferred from homology"/>
<keyword evidence="3" id="KW-0378">Hydrolase</keyword>
<protein>
    <recommendedName>
        <fullName evidence="5">Ubiquitin-like protease family profile domain-containing protein</fullName>
    </recommendedName>
</protein>
<reference evidence="6 7" key="1">
    <citation type="journal article" date="2016" name="Genome Biol. Evol.">
        <title>Gene Family Evolution Reflects Adaptation to Soil Environmental Stressors in the Genome of the Collembolan Orchesella cincta.</title>
        <authorList>
            <person name="Faddeeva-Vakhrusheva A."/>
            <person name="Derks M.F."/>
            <person name="Anvar S.Y."/>
            <person name="Agamennone V."/>
            <person name="Suring W."/>
            <person name="Smit S."/>
            <person name="van Straalen N.M."/>
            <person name="Roelofs D."/>
        </authorList>
    </citation>
    <scope>NUCLEOTIDE SEQUENCE [LARGE SCALE GENOMIC DNA]</scope>
    <source>
        <tissue evidence="6">Mixed pool</tissue>
    </source>
</reference>
<dbReference type="Gene3D" id="3.40.395.10">
    <property type="entry name" value="Adenoviral Proteinase, Chain A"/>
    <property type="match status" value="1"/>
</dbReference>
<dbReference type="InterPro" id="IPR003653">
    <property type="entry name" value="Peptidase_C48_C"/>
</dbReference>
<feature type="domain" description="Ubiquitin-like protease family profile" evidence="5">
    <location>
        <begin position="13"/>
        <end position="175"/>
    </location>
</feature>
<evidence type="ECO:0000256" key="1">
    <source>
        <dbReference type="ARBA" id="ARBA00005234"/>
    </source>
</evidence>
<sequence>MSHGKVVLDYGDSLIRESEVDILKTNQWLNDAVIGFHFEYLGNQAKSHNDPKLELYGPAVTQLLKLIPSSEELQCILGDGLETIEYAVWPVNDSTETEKGYSGSHWSLLVFSRPDNKFMHFDSYGGSNESAARMLYKKLSPLFSSTSTFHDFEGCCAQANGRDCGLHVIMNAELIVDFIHKSSLSSRPSLWKNGLSTATPKQAESKRKELLELIASLSKHRK</sequence>
<dbReference type="InterPro" id="IPR044613">
    <property type="entry name" value="Nep1/2-like"/>
</dbReference>
<organism evidence="6 7">
    <name type="scientific">Orchesella cincta</name>
    <name type="common">Springtail</name>
    <name type="synonym">Podura cincta</name>
    <dbReference type="NCBI Taxonomy" id="48709"/>
    <lineage>
        <taxon>Eukaryota</taxon>
        <taxon>Metazoa</taxon>
        <taxon>Ecdysozoa</taxon>
        <taxon>Arthropoda</taxon>
        <taxon>Hexapoda</taxon>
        <taxon>Collembola</taxon>
        <taxon>Entomobryomorpha</taxon>
        <taxon>Entomobryoidea</taxon>
        <taxon>Orchesellidae</taxon>
        <taxon>Orchesellinae</taxon>
        <taxon>Orchesella</taxon>
    </lineage>
</organism>
<dbReference type="GO" id="GO:0008234">
    <property type="term" value="F:cysteine-type peptidase activity"/>
    <property type="evidence" value="ECO:0007669"/>
    <property type="project" value="UniProtKB-KW"/>
</dbReference>
<dbReference type="Pfam" id="PF02902">
    <property type="entry name" value="Peptidase_C48"/>
    <property type="match status" value="1"/>
</dbReference>
<gene>
    <name evidence="6" type="ORF">Ocin01_04133</name>
</gene>
<evidence type="ECO:0000256" key="2">
    <source>
        <dbReference type="ARBA" id="ARBA00022670"/>
    </source>
</evidence>